<dbReference type="EMBL" id="LDJR01000008">
    <property type="protein sequence ID" value="OAK75668.1"/>
    <property type="molecule type" value="Genomic_DNA"/>
</dbReference>
<dbReference type="PATRIC" id="fig|217031.6.peg.107"/>
<gene>
    <name evidence="2" type="ORF">ABB05_00515</name>
</gene>
<evidence type="ECO:0000256" key="1">
    <source>
        <dbReference type="SAM" id="MobiDB-lite"/>
    </source>
</evidence>
<feature type="region of interest" description="Disordered" evidence="1">
    <location>
        <begin position="1"/>
        <end position="41"/>
    </location>
</feature>
<evidence type="ECO:0000313" key="3">
    <source>
        <dbReference type="Proteomes" id="UP000077881"/>
    </source>
</evidence>
<keyword evidence="3" id="KW-1185">Reference proteome</keyword>
<sequence>MRLGMGNAHETRTKEADAEIRRSSCSEARTGQLSSRADGNKGLPLVRAGRCQASERHGNQNDFQPFCYSYRIIL</sequence>
<protein>
    <submittedName>
        <fullName evidence="2">Uncharacterized protein</fullName>
    </submittedName>
</protein>
<accession>A0A178A9J0</accession>
<comment type="caution">
    <text evidence="2">The sequence shown here is derived from an EMBL/GenBank/DDBJ whole genome shotgun (WGS) entry which is preliminary data.</text>
</comment>
<dbReference type="AlphaFoldDB" id="A0A178A9J0"/>
<proteinExistence type="predicted"/>
<dbReference type="Proteomes" id="UP000077881">
    <property type="component" value="Unassembled WGS sequence"/>
</dbReference>
<reference evidence="2 3" key="1">
    <citation type="submission" date="2015-05" db="EMBL/GenBank/DDBJ databases">
        <title>Comparison of genome.</title>
        <authorList>
            <person name="Zheng Z."/>
            <person name="Sun M."/>
        </authorList>
    </citation>
    <scope>NUCLEOTIDE SEQUENCE [LARGE SCALE GENOMIC DNA]</scope>
    <source>
        <strain evidence="2 3">G25-74</strain>
    </source>
</reference>
<organism evidence="2 3">
    <name type="scientific">Lederbergia galactosidilytica</name>
    <dbReference type="NCBI Taxonomy" id="217031"/>
    <lineage>
        <taxon>Bacteria</taxon>
        <taxon>Bacillati</taxon>
        <taxon>Bacillota</taxon>
        <taxon>Bacilli</taxon>
        <taxon>Bacillales</taxon>
        <taxon>Bacillaceae</taxon>
        <taxon>Lederbergia</taxon>
    </lineage>
</organism>
<feature type="compositionally biased region" description="Polar residues" evidence="1">
    <location>
        <begin position="25"/>
        <end position="37"/>
    </location>
</feature>
<name>A0A178A9J0_9BACI</name>
<evidence type="ECO:0000313" key="2">
    <source>
        <dbReference type="EMBL" id="OAK75668.1"/>
    </source>
</evidence>
<feature type="compositionally biased region" description="Basic and acidic residues" evidence="1">
    <location>
        <begin position="9"/>
        <end position="24"/>
    </location>
</feature>